<dbReference type="KEGG" id="upv:EJN92_13980"/>
<keyword evidence="6 8" id="KW-0804">Transcription</keyword>
<keyword evidence="5 8" id="KW-0238">DNA-binding</keyword>
<dbReference type="InterPro" id="IPR010992">
    <property type="entry name" value="IHF-like_DNA-bd_dom_sf"/>
</dbReference>
<sequence>MTKSELIARLAERYPQLIAKDVDVAVKAILDAMADSLSSAQRIEIRGFGSFSLNSRPPRIGRNPKSGDKVMVPEKRVPHFKPGKELRERVDAMVGQPILDD</sequence>
<comment type="function">
    <text evidence="8 10">This protein is one of the two subunits of integration host factor, a specific DNA-binding protein that functions in genetic recombination as well as in transcriptional and translational control.</text>
</comment>
<accession>A0A3Q9BRP1</accession>
<evidence type="ECO:0000256" key="3">
    <source>
        <dbReference type="ARBA" id="ARBA00022845"/>
    </source>
</evidence>
<proteinExistence type="inferred from homology"/>
<evidence type="ECO:0000313" key="11">
    <source>
        <dbReference type="EMBL" id="AZP13010.1"/>
    </source>
</evidence>
<dbReference type="EMBL" id="CP034464">
    <property type="protein sequence ID" value="AZP13010.1"/>
    <property type="molecule type" value="Genomic_DNA"/>
</dbReference>
<dbReference type="HAMAP" id="MF_00381">
    <property type="entry name" value="IHF_beta"/>
    <property type="match status" value="1"/>
</dbReference>
<gene>
    <name evidence="8" type="primary">ihfB</name>
    <name evidence="8" type="synonym">himD</name>
    <name evidence="11" type="ORF">EJN92_13980</name>
</gene>
<dbReference type="Proteomes" id="UP000275663">
    <property type="component" value="Chromosome"/>
</dbReference>
<dbReference type="GO" id="GO:0003677">
    <property type="term" value="F:DNA binding"/>
    <property type="evidence" value="ECO:0007669"/>
    <property type="project" value="UniProtKB-UniRule"/>
</dbReference>
<organism evidence="11 12">
    <name type="scientific">Undibacterium parvum</name>
    <dbReference type="NCBI Taxonomy" id="401471"/>
    <lineage>
        <taxon>Bacteria</taxon>
        <taxon>Pseudomonadati</taxon>
        <taxon>Pseudomonadota</taxon>
        <taxon>Betaproteobacteria</taxon>
        <taxon>Burkholderiales</taxon>
        <taxon>Oxalobacteraceae</taxon>
        <taxon>Undibacterium</taxon>
    </lineage>
</organism>
<keyword evidence="12" id="KW-1185">Reference proteome</keyword>
<evidence type="ECO:0000256" key="9">
    <source>
        <dbReference type="RuleBase" id="RU003939"/>
    </source>
</evidence>
<evidence type="ECO:0000256" key="5">
    <source>
        <dbReference type="ARBA" id="ARBA00023125"/>
    </source>
</evidence>
<dbReference type="AlphaFoldDB" id="A0A3Q9BRP1"/>
<dbReference type="GO" id="GO:0030527">
    <property type="term" value="F:structural constituent of chromatin"/>
    <property type="evidence" value="ECO:0007669"/>
    <property type="project" value="InterPro"/>
</dbReference>
<keyword evidence="3 8" id="KW-0810">Translation regulation</keyword>
<dbReference type="InterPro" id="IPR005685">
    <property type="entry name" value="IHF_beta"/>
</dbReference>
<evidence type="ECO:0000256" key="10">
    <source>
        <dbReference type="RuleBase" id="RU003941"/>
    </source>
</evidence>
<dbReference type="NCBIfam" id="NF001222">
    <property type="entry name" value="PRK00199.1"/>
    <property type="match status" value="1"/>
</dbReference>
<comment type="subunit">
    <text evidence="8 10">Heterodimer of an alpha and a beta chain.</text>
</comment>
<dbReference type="GO" id="GO:0006310">
    <property type="term" value="P:DNA recombination"/>
    <property type="evidence" value="ECO:0007669"/>
    <property type="project" value="UniProtKB-UniRule"/>
</dbReference>
<dbReference type="InterPro" id="IPR000119">
    <property type="entry name" value="Hist_DNA-bd"/>
</dbReference>
<evidence type="ECO:0000256" key="8">
    <source>
        <dbReference type="HAMAP-Rule" id="MF_00381"/>
    </source>
</evidence>
<dbReference type="SUPFAM" id="SSF47729">
    <property type="entry name" value="IHF-like DNA-binding proteins"/>
    <property type="match status" value="1"/>
</dbReference>
<dbReference type="PANTHER" id="PTHR33175:SF5">
    <property type="entry name" value="INTEGRATION HOST FACTOR SUBUNIT BETA"/>
    <property type="match status" value="1"/>
</dbReference>
<dbReference type="GO" id="GO:0006355">
    <property type="term" value="P:regulation of DNA-templated transcription"/>
    <property type="evidence" value="ECO:0007669"/>
    <property type="project" value="UniProtKB-UniRule"/>
</dbReference>
<name>A0A3Q9BRP1_9BURK</name>
<comment type="similarity">
    <text evidence="1 8 9">Belongs to the bacterial histone-like protein family.</text>
</comment>
<evidence type="ECO:0000256" key="7">
    <source>
        <dbReference type="ARBA" id="ARBA00023172"/>
    </source>
</evidence>
<dbReference type="GO" id="GO:0005694">
    <property type="term" value="C:chromosome"/>
    <property type="evidence" value="ECO:0007669"/>
    <property type="project" value="InterPro"/>
</dbReference>
<evidence type="ECO:0000256" key="1">
    <source>
        <dbReference type="ARBA" id="ARBA00010529"/>
    </source>
</evidence>
<dbReference type="PANTHER" id="PTHR33175">
    <property type="entry name" value="DNA-BINDING PROTEIN HU"/>
    <property type="match status" value="1"/>
</dbReference>
<dbReference type="SMART" id="SM00411">
    <property type="entry name" value="BHL"/>
    <property type="match status" value="1"/>
</dbReference>
<reference evidence="11 12" key="1">
    <citation type="journal article" date="2011" name="Int. J. Syst. Evol. Microbiol.">
        <title>Description of Undibacterium oligocarboniphilum sp. nov., isolated from purified water, and Undibacterium pigrum strain CCUG 49012 as the type strain of Undibacterium parvum sp. nov., and emended descriptions of the genus Undibacterium and the species Undibacterium pigrum.</title>
        <authorList>
            <person name="Eder W."/>
            <person name="Wanner G."/>
            <person name="Ludwig W."/>
            <person name="Busse H.J."/>
            <person name="Ziemke-Kageler F."/>
            <person name="Lang E."/>
        </authorList>
    </citation>
    <scope>NUCLEOTIDE SEQUENCE [LARGE SCALE GENOMIC DNA]</scope>
    <source>
        <strain evidence="11 12">DSM 23061</strain>
    </source>
</reference>
<protein>
    <recommendedName>
        <fullName evidence="2 8">Integration host factor subunit beta</fullName>
        <shortName evidence="8">IHF-beta</shortName>
    </recommendedName>
</protein>
<dbReference type="CDD" id="cd13836">
    <property type="entry name" value="IHF_B"/>
    <property type="match status" value="1"/>
</dbReference>
<evidence type="ECO:0000256" key="4">
    <source>
        <dbReference type="ARBA" id="ARBA00023015"/>
    </source>
</evidence>
<dbReference type="Pfam" id="PF00216">
    <property type="entry name" value="Bac_DNA_binding"/>
    <property type="match status" value="1"/>
</dbReference>
<dbReference type="GO" id="GO:0006417">
    <property type="term" value="P:regulation of translation"/>
    <property type="evidence" value="ECO:0007669"/>
    <property type="project" value="UniProtKB-UniRule"/>
</dbReference>
<dbReference type="PRINTS" id="PR01727">
    <property type="entry name" value="DNABINDINGHU"/>
</dbReference>
<keyword evidence="4 8" id="KW-0805">Transcription regulation</keyword>
<evidence type="ECO:0000256" key="6">
    <source>
        <dbReference type="ARBA" id="ARBA00023163"/>
    </source>
</evidence>
<evidence type="ECO:0000256" key="2">
    <source>
        <dbReference type="ARBA" id="ARBA00018700"/>
    </source>
</evidence>
<dbReference type="Gene3D" id="4.10.520.10">
    <property type="entry name" value="IHF-like DNA-binding proteins"/>
    <property type="match status" value="1"/>
</dbReference>
<dbReference type="OrthoDB" id="9804203at2"/>
<evidence type="ECO:0000313" key="12">
    <source>
        <dbReference type="Proteomes" id="UP000275663"/>
    </source>
</evidence>
<dbReference type="GO" id="GO:0005829">
    <property type="term" value="C:cytosol"/>
    <property type="evidence" value="ECO:0007669"/>
    <property type="project" value="TreeGrafter"/>
</dbReference>
<keyword evidence="7 8" id="KW-0233">DNA recombination</keyword>
<dbReference type="NCBIfam" id="TIGR00988">
    <property type="entry name" value="hip"/>
    <property type="match status" value="1"/>
</dbReference>